<dbReference type="VEuPathDB" id="VectorBase:AALB20_034060"/>
<evidence type="ECO:0000313" key="2">
    <source>
        <dbReference type="Proteomes" id="UP000069272"/>
    </source>
</evidence>
<accession>A0A182F4X3</accession>
<sequence>MNSQTFLTLLLFLIPEVTFSMPRADFGIAQTVPSSLKVADRASGLRQTFDMLDNFSLTIKSGYPLLILIRDMFTSIATKLSADGMALMDAIVALANDDSGPVTTAFNQANKAIATLDALLKVGLRTELDTLTANLGPRLTDQLVDGFQSINRALQALAIALGELQEALIRAQQAGGAGPNVAAIPDQGVFSAFVAKAQIQERFSAAASAIDALDNNTLAITSNYTLLSNMSAAVGGIANRSTVALLNFTSEMQALNGYTYESMQEALTRAGQILTSIKTLISSGFNNEYTVLENRNKTYISDMFKDSFNRLSIVLSSFQLSFSRIVNNLDAIIQGTLRVDPAADLAVRLAQVASLRRVFEVRQASTYLRGAAIAPLNYTVKSALENIVRGDGFTVNAESKSQEAILLTQQTVEQFDSDLSYMTTDALYTIEYAGIIYEGESFDFLLPNLEAISTYAKYLKGPLGQLNDTFSAASVAEKTNLLNQTITNYTTQSDTFDDDLVTLYGVHVSRAIQSVVQVLVASGPYGRYCYHKHYPLVLRLAMDNYEDISLCYQREMDRLYHTQGMITGVVELVLYNVEQLLNTLTLCVDTTPCPSACDACVRTIGKYYKTMAKLTDEKYDLLLQFIPYETSASLQRLKSCVEFAKYKLLAEVHDIVVDVFACEVNGP</sequence>
<protein>
    <recommendedName>
        <fullName evidence="3">Protein TsetseEP domain-containing protein</fullName>
    </recommendedName>
</protein>
<name>A0A182F4X3_ANOAL</name>
<dbReference type="VEuPathDB" id="VectorBase:AALB20_037771"/>
<organism evidence="1 2">
    <name type="scientific">Anopheles albimanus</name>
    <name type="common">New world malaria mosquito</name>
    <dbReference type="NCBI Taxonomy" id="7167"/>
    <lineage>
        <taxon>Eukaryota</taxon>
        <taxon>Metazoa</taxon>
        <taxon>Ecdysozoa</taxon>
        <taxon>Arthropoda</taxon>
        <taxon>Hexapoda</taxon>
        <taxon>Insecta</taxon>
        <taxon>Pterygota</taxon>
        <taxon>Neoptera</taxon>
        <taxon>Endopterygota</taxon>
        <taxon>Diptera</taxon>
        <taxon>Nematocera</taxon>
        <taxon>Culicoidea</taxon>
        <taxon>Culicidae</taxon>
        <taxon>Anophelinae</taxon>
        <taxon>Anopheles</taxon>
    </lineage>
</organism>
<reference evidence="1" key="2">
    <citation type="submission" date="2022-08" db="UniProtKB">
        <authorList>
            <consortium name="EnsemblMetazoa"/>
        </authorList>
    </citation>
    <scope>IDENTIFICATION</scope>
    <source>
        <strain evidence="1">STECLA/ALBI9_A</strain>
    </source>
</reference>
<evidence type="ECO:0008006" key="3">
    <source>
        <dbReference type="Google" id="ProtNLM"/>
    </source>
</evidence>
<dbReference type="Proteomes" id="UP000069272">
    <property type="component" value="Chromosome 2L"/>
</dbReference>
<dbReference type="VEuPathDB" id="VectorBase:AALB001514"/>
<dbReference type="AlphaFoldDB" id="A0A182F4X3"/>
<keyword evidence="2" id="KW-1185">Reference proteome</keyword>
<proteinExistence type="predicted"/>
<reference evidence="1 2" key="1">
    <citation type="journal article" date="2017" name="G3 (Bethesda)">
        <title>The Physical Genome Mapping of Anopheles albimanus Corrected Scaffold Misassemblies and Identified Interarm Rearrangements in Genus Anopheles.</title>
        <authorList>
            <person name="Artemov G.N."/>
            <person name="Peery A.N."/>
            <person name="Jiang X."/>
            <person name="Tu Z."/>
            <person name="Stegniy V.N."/>
            <person name="Sharakhova M.V."/>
            <person name="Sharakhov I.V."/>
        </authorList>
    </citation>
    <scope>NUCLEOTIDE SEQUENCE [LARGE SCALE GENOMIC DNA]</scope>
    <source>
        <strain evidence="1 2">ALBI9_A</strain>
    </source>
</reference>
<evidence type="ECO:0000313" key="1">
    <source>
        <dbReference type="EnsemblMetazoa" id="AALB001514-PA"/>
    </source>
</evidence>
<dbReference type="EnsemblMetazoa" id="AALB001514-RA">
    <property type="protein sequence ID" value="AALB001514-PA"/>
    <property type="gene ID" value="AALB001514"/>
</dbReference>